<dbReference type="HOGENOM" id="CLU_029471_0_0_1"/>
<dbReference type="EC" id="1.14.11.53" evidence="2"/>
<evidence type="ECO:0000256" key="4">
    <source>
        <dbReference type="ARBA" id="ARBA00022964"/>
    </source>
</evidence>
<dbReference type="GO" id="GO:1990931">
    <property type="term" value="F:mRNA N6-methyladenosine dioxygenase activity"/>
    <property type="evidence" value="ECO:0007669"/>
    <property type="project" value="UniProtKB-EC"/>
</dbReference>
<evidence type="ECO:0000256" key="9">
    <source>
        <dbReference type="PIRSR" id="PIRSR604574-2"/>
    </source>
</evidence>
<gene>
    <name evidence="11" type="ORF">M438DRAFT_343572</name>
</gene>
<protein>
    <recommendedName>
        <fullName evidence="2">mRNA N(6)-methyladenine demethylase</fullName>
        <ecNumber evidence="2">1.14.11.53</ecNumber>
    </recommendedName>
</protein>
<dbReference type="InterPro" id="IPR004574">
    <property type="entry name" value="Alkb"/>
</dbReference>
<feature type="binding site" evidence="9">
    <location>
        <position position="287"/>
    </location>
    <ligand>
        <name>Fe cation</name>
        <dbReference type="ChEBI" id="CHEBI:24875"/>
        <note>catalytic</note>
    </ligand>
</feature>
<evidence type="ECO:0000256" key="2">
    <source>
        <dbReference type="ARBA" id="ARBA00012931"/>
    </source>
</evidence>
<evidence type="ECO:0000256" key="7">
    <source>
        <dbReference type="ARBA" id="ARBA00023026"/>
    </source>
</evidence>
<dbReference type="RefSeq" id="XP_029763386.1">
    <property type="nucleotide sequence ID" value="XM_029905015.1"/>
</dbReference>
<comment type="cofactor">
    <cofactor evidence="9">
        <name>Fe(2+)</name>
        <dbReference type="ChEBI" id="CHEBI:29033"/>
    </cofactor>
    <text evidence="9">Binds 1 Fe(2+) ion per subunit.</text>
</comment>
<evidence type="ECO:0000256" key="3">
    <source>
        <dbReference type="ARBA" id="ARBA00022723"/>
    </source>
</evidence>
<name>A0A074XUA6_AURPU</name>
<dbReference type="Proteomes" id="UP000030706">
    <property type="component" value="Unassembled WGS sequence"/>
</dbReference>
<reference evidence="11 12" key="1">
    <citation type="journal article" date="2014" name="BMC Genomics">
        <title>Genome sequencing of four Aureobasidium pullulans varieties: biotechnological potential, stress tolerance, and description of new species.</title>
        <authorList>
            <person name="Gostin Ar C."/>
            <person name="Ohm R.A."/>
            <person name="Kogej T."/>
            <person name="Sonjak S."/>
            <person name="Turk M."/>
            <person name="Zajc J."/>
            <person name="Zalar P."/>
            <person name="Grube M."/>
            <person name="Sun H."/>
            <person name="Han J."/>
            <person name="Sharma A."/>
            <person name="Chiniquy J."/>
            <person name="Ngan C.Y."/>
            <person name="Lipzen A."/>
            <person name="Barry K."/>
            <person name="Grigoriev I.V."/>
            <person name="Gunde-Cimerman N."/>
        </authorList>
    </citation>
    <scope>NUCLEOTIDE SEQUENCE [LARGE SCALE GENOMIC DNA]</scope>
    <source>
        <strain evidence="11 12">EXF-150</strain>
    </source>
</reference>
<keyword evidence="6 9" id="KW-0408">Iron</keyword>
<dbReference type="InterPro" id="IPR037151">
    <property type="entry name" value="AlkB-like_sf"/>
</dbReference>
<feature type="binding site" evidence="9">
    <location>
        <position position="236"/>
    </location>
    <ligand>
        <name>Fe cation</name>
        <dbReference type="ChEBI" id="CHEBI:24875"/>
        <note>catalytic</note>
    </ligand>
</feature>
<dbReference type="AlphaFoldDB" id="A0A074XUA6"/>
<evidence type="ECO:0000313" key="12">
    <source>
        <dbReference type="Proteomes" id="UP000030706"/>
    </source>
</evidence>
<evidence type="ECO:0000256" key="1">
    <source>
        <dbReference type="ARBA" id="ARBA00007879"/>
    </source>
</evidence>
<dbReference type="GO" id="GO:0005737">
    <property type="term" value="C:cytoplasm"/>
    <property type="evidence" value="ECO:0007669"/>
    <property type="project" value="TreeGrafter"/>
</dbReference>
<dbReference type="EMBL" id="KL584977">
    <property type="protein sequence ID" value="KEQ87199.1"/>
    <property type="molecule type" value="Genomic_DNA"/>
</dbReference>
<dbReference type="Pfam" id="PF13532">
    <property type="entry name" value="2OG-FeII_Oxy_2"/>
    <property type="match status" value="1"/>
</dbReference>
<dbReference type="PANTHER" id="PTHR16557:SF2">
    <property type="entry name" value="NUCLEIC ACID DIOXYGENASE ALKBH1"/>
    <property type="match status" value="1"/>
</dbReference>
<dbReference type="PROSITE" id="PS51471">
    <property type="entry name" value="FE2OG_OXY"/>
    <property type="match status" value="1"/>
</dbReference>
<dbReference type="InterPro" id="IPR005123">
    <property type="entry name" value="Oxoglu/Fe-dep_dioxygenase_dom"/>
</dbReference>
<sequence>MTQHLDAHARPPDALRLQYKHYQKASIHALDQDPVLFDAHRRNLNAYDDRNFHQREPEAIQNIYSRFLGEPANIPPTSIQSAKLYEHPDVPGLFIIPSLLPKEVQLSLLDKLLHRDLSNATHKTNLHIHYDIAYPQKSDGSPASFFSNQAHNTSHQPKDSAVHKPLAMSSCLNRKLRWVTIGGQYDWTQKVYPSSAPPPFPEDVAFLVEGLFPSMKAQAAIVNLYTPSDTLSLHRDVSEECDRPLVSISLGCDGIFMAGLEGGKGLAIRLRSGDAVVMSGPSRYAWHGVPQIVAGTCPEWMADWPCRESTGEETHEHWKGWMARKRINLNVRQMWE</sequence>
<dbReference type="SUPFAM" id="SSF51197">
    <property type="entry name" value="Clavaminate synthase-like"/>
    <property type="match status" value="1"/>
</dbReference>
<keyword evidence="12" id="KW-1185">Reference proteome</keyword>
<evidence type="ECO:0000256" key="8">
    <source>
        <dbReference type="ARBA" id="ARBA00047565"/>
    </source>
</evidence>
<keyword evidence="7" id="KW-0843">Virulence</keyword>
<dbReference type="Gene3D" id="2.60.120.590">
    <property type="entry name" value="Alpha-ketoglutarate-dependent dioxygenase AlkB-like"/>
    <property type="match status" value="1"/>
</dbReference>
<comment type="similarity">
    <text evidence="1">Belongs to the alkB family.</text>
</comment>
<feature type="binding site" evidence="9">
    <location>
        <position position="234"/>
    </location>
    <ligand>
        <name>Fe cation</name>
        <dbReference type="ChEBI" id="CHEBI:24875"/>
        <note>catalytic</note>
    </ligand>
</feature>
<dbReference type="GO" id="GO:0046872">
    <property type="term" value="F:metal ion binding"/>
    <property type="evidence" value="ECO:0007669"/>
    <property type="project" value="UniProtKB-KW"/>
</dbReference>
<keyword evidence="4" id="KW-0223">Dioxygenase</keyword>
<keyword evidence="5" id="KW-0560">Oxidoreductase</keyword>
<dbReference type="OrthoDB" id="6614653at2759"/>
<evidence type="ECO:0000256" key="6">
    <source>
        <dbReference type="ARBA" id="ARBA00023004"/>
    </source>
</evidence>
<organism evidence="11 12">
    <name type="scientific">Aureobasidium pullulans EXF-150</name>
    <dbReference type="NCBI Taxonomy" id="1043002"/>
    <lineage>
        <taxon>Eukaryota</taxon>
        <taxon>Fungi</taxon>
        <taxon>Dikarya</taxon>
        <taxon>Ascomycota</taxon>
        <taxon>Pezizomycotina</taxon>
        <taxon>Dothideomycetes</taxon>
        <taxon>Dothideomycetidae</taxon>
        <taxon>Dothideales</taxon>
        <taxon>Saccotheciaceae</taxon>
        <taxon>Aureobasidium</taxon>
    </lineage>
</organism>
<evidence type="ECO:0000256" key="5">
    <source>
        <dbReference type="ARBA" id="ARBA00023002"/>
    </source>
</evidence>
<evidence type="ECO:0000313" key="11">
    <source>
        <dbReference type="EMBL" id="KEQ87199.1"/>
    </source>
</evidence>
<dbReference type="GO" id="GO:0005634">
    <property type="term" value="C:nucleus"/>
    <property type="evidence" value="ECO:0007669"/>
    <property type="project" value="TreeGrafter"/>
</dbReference>
<evidence type="ECO:0000259" key="10">
    <source>
        <dbReference type="PROSITE" id="PS51471"/>
    </source>
</evidence>
<dbReference type="InterPro" id="IPR027450">
    <property type="entry name" value="AlkB-like"/>
</dbReference>
<dbReference type="STRING" id="1043002.A0A074XUA6"/>
<proteinExistence type="inferred from homology"/>
<dbReference type="FunFam" id="2.60.120.590:FF:000014">
    <property type="entry name" value="Oxidoreductase, 2OG-Fe(II) oxygenase family family"/>
    <property type="match status" value="1"/>
</dbReference>
<keyword evidence="3 9" id="KW-0479">Metal-binding</keyword>
<dbReference type="PANTHER" id="PTHR16557">
    <property type="entry name" value="ALKYLATED DNA REPAIR PROTEIN ALKB-RELATED"/>
    <property type="match status" value="1"/>
</dbReference>
<feature type="domain" description="Fe2OG dioxygenase" evidence="10">
    <location>
        <begin position="216"/>
        <end position="335"/>
    </location>
</feature>
<accession>A0A074XUA6</accession>
<dbReference type="GeneID" id="40747321"/>
<comment type="catalytic activity">
    <reaction evidence="8">
        <text>an N(6)-methyladenosine in mRNA + 2-oxoglutarate + O2 = an adenosine in mRNA + formaldehyde + succinate + CO2</text>
        <dbReference type="Rhea" id="RHEA:49520"/>
        <dbReference type="Rhea" id="RHEA-COMP:12414"/>
        <dbReference type="Rhea" id="RHEA-COMP:12417"/>
        <dbReference type="ChEBI" id="CHEBI:15379"/>
        <dbReference type="ChEBI" id="CHEBI:16526"/>
        <dbReference type="ChEBI" id="CHEBI:16810"/>
        <dbReference type="ChEBI" id="CHEBI:16842"/>
        <dbReference type="ChEBI" id="CHEBI:30031"/>
        <dbReference type="ChEBI" id="CHEBI:74411"/>
        <dbReference type="ChEBI" id="CHEBI:74449"/>
        <dbReference type="EC" id="1.14.11.53"/>
    </reaction>
    <physiologicalReaction direction="left-to-right" evidence="8">
        <dbReference type="Rhea" id="RHEA:49521"/>
    </physiologicalReaction>
</comment>